<dbReference type="OrthoDB" id="9814618at2"/>
<dbReference type="PANTHER" id="PTHR45694">
    <property type="entry name" value="GLUTAREDOXIN 2"/>
    <property type="match status" value="1"/>
</dbReference>
<evidence type="ECO:0000256" key="7">
    <source>
        <dbReference type="RuleBase" id="RU364065"/>
    </source>
</evidence>
<dbReference type="RefSeq" id="WP_048863267.1">
    <property type="nucleotide sequence ID" value="NZ_BANB01000959.1"/>
</dbReference>
<dbReference type="GO" id="GO:0005737">
    <property type="term" value="C:cytoplasm"/>
    <property type="evidence" value="ECO:0007669"/>
    <property type="project" value="TreeGrafter"/>
</dbReference>
<dbReference type="SUPFAM" id="SSF52833">
    <property type="entry name" value="Thioredoxin-like"/>
    <property type="match status" value="1"/>
</dbReference>
<keyword evidence="7" id="KW-0963">Cytoplasm</keyword>
<accession>A0A0D6PCB2</accession>
<comment type="function">
    <text evidence="1 7">Has a glutathione-disulfide oxidoreductase activity in the presence of NADPH and glutathione reductase. Reduces low molecular weight disulfides and proteins.</text>
</comment>
<keyword evidence="10" id="KW-1185">Reference proteome</keyword>
<dbReference type="InterPro" id="IPR011900">
    <property type="entry name" value="GRX_bact"/>
</dbReference>
<organism evidence="9 10">
    <name type="scientific">Acidisphaera rubrifaciens HS-AP3</name>
    <dbReference type="NCBI Taxonomy" id="1231350"/>
    <lineage>
        <taxon>Bacteria</taxon>
        <taxon>Pseudomonadati</taxon>
        <taxon>Pseudomonadota</taxon>
        <taxon>Alphaproteobacteria</taxon>
        <taxon>Acetobacterales</taxon>
        <taxon>Acetobacteraceae</taxon>
        <taxon>Acidisphaera</taxon>
    </lineage>
</organism>
<sequence length="86" mass="9379">MPEIEIYTQPWCPYCARAVGLLTKKGVTFREIDAPGGSPERAEATRRAGGRTTVPQIFIDGRHIGGCDELLALERQGKLDPLLQAA</sequence>
<reference evidence="9 10" key="1">
    <citation type="submission" date="2012-11" db="EMBL/GenBank/DDBJ databases">
        <title>Whole genome sequence of Acidisphaera rubrifaciens HS-AP3.</title>
        <authorList>
            <person name="Azuma Y."/>
            <person name="Higashiura N."/>
            <person name="Hirakawa H."/>
            <person name="Matsushita K."/>
        </authorList>
    </citation>
    <scope>NUCLEOTIDE SEQUENCE [LARGE SCALE GENOMIC DNA]</scope>
    <source>
        <strain evidence="9 10">HS-AP3</strain>
    </source>
</reference>
<dbReference type="PROSITE" id="PS00195">
    <property type="entry name" value="GLUTAREDOXIN_1"/>
    <property type="match status" value="1"/>
</dbReference>
<dbReference type="AlphaFoldDB" id="A0A0D6PCB2"/>
<comment type="similarity">
    <text evidence="2 7">Belongs to the glutaredoxin family.</text>
</comment>
<dbReference type="Proteomes" id="UP000032680">
    <property type="component" value="Unassembled WGS sequence"/>
</dbReference>
<evidence type="ECO:0000256" key="2">
    <source>
        <dbReference type="ARBA" id="ARBA00007787"/>
    </source>
</evidence>
<keyword evidence="5" id="KW-1015">Disulfide bond</keyword>
<dbReference type="InterPro" id="IPR036249">
    <property type="entry name" value="Thioredoxin-like_sf"/>
</dbReference>
<dbReference type="CDD" id="cd03418">
    <property type="entry name" value="GRX_GRXb_1_3_like"/>
    <property type="match status" value="1"/>
</dbReference>
<dbReference type="GO" id="GO:0015038">
    <property type="term" value="F:glutathione disulfide oxidoreductase activity"/>
    <property type="evidence" value="ECO:0007669"/>
    <property type="project" value="UniProtKB-UniRule"/>
</dbReference>
<dbReference type="GO" id="GO:0045454">
    <property type="term" value="P:cell redox homeostasis"/>
    <property type="evidence" value="ECO:0007669"/>
    <property type="project" value="InterPro"/>
</dbReference>
<name>A0A0D6PCB2_9PROT</name>
<evidence type="ECO:0000256" key="3">
    <source>
        <dbReference type="ARBA" id="ARBA00022448"/>
    </source>
</evidence>
<dbReference type="PRINTS" id="PR00160">
    <property type="entry name" value="GLUTAREDOXIN"/>
</dbReference>
<comment type="caution">
    <text evidence="9">The sequence shown here is derived from an EMBL/GenBank/DDBJ whole genome shotgun (WGS) entry which is preliminary data.</text>
</comment>
<evidence type="ECO:0000313" key="9">
    <source>
        <dbReference type="EMBL" id="GAN78499.1"/>
    </source>
</evidence>
<dbReference type="Gene3D" id="3.40.30.10">
    <property type="entry name" value="Glutaredoxin"/>
    <property type="match status" value="1"/>
</dbReference>
<dbReference type="InterPro" id="IPR011767">
    <property type="entry name" value="GLR_AS"/>
</dbReference>
<evidence type="ECO:0000256" key="1">
    <source>
        <dbReference type="ARBA" id="ARBA00002549"/>
    </source>
</evidence>
<evidence type="ECO:0000313" key="10">
    <source>
        <dbReference type="Proteomes" id="UP000032680"/>
    </source>
</evidence>
<keyword evidence="3 7" id="KW-0813">Transport</keyword>
<proteinExistence type="inferred from homology"/>
<dbReference type="GO" id="GO:0034599">
    <property type="term" value="P:cellular response to oxidative stress"/>
    <property type="evidence" value="ECO:0007669"/>
    <property type="project" value="TreeGrafter"/>
</dbReference>
<feature type="domain" description="Glutaredoxin" evidence="8">
    <location>
        <begin position="4"/>
        <end position="64"/>
    </location>
</feature>
<dbReference type="InterPro" id="IPR014025">
    <property type="entry name" value="Glutaredoxin_subgr"/>
</dbReference>
<dbReference type="EMBL" id="BANB01000959">
    <property type="protein sequence ID" value="GAN78499.1"/>
    <property type="molecule type" value="Genomic_DNA"/>
</dbReference>
<protein>
    <recommendedName>
        <fullName evidence="7">Glutaredoxin</fullName>
    </recommendedName>
</protein>
<dbReference type="InterPro" id="IPR002109">
    <property type="entry name" value="Glutaredoxin"/>
</dbReference>
<evidence type="ECO:0000256" key="6">
    <source>
        <dbReference type="ARBA" id="ARBA00023284"/>
    </source>
</evidence>
<dbReference type="PROSITE" id="PS51354">
    <property type="entry name" value="GLUTAREDOXIN_2"/>
    <property type="match status" value="1"/>
</dbReference>
<gene>
    <name evidence="9" type="ORF">Asru_0964_02</name>
</gene>
<evidence type="ECO:0000256" key="5">
    <source>
        <dbReference type="ARBA" id="ARBA00023157"/>
    </source>
</evidence>
<evidence type="ECO:0000256" key="4">
    <source>
        <dbReference type="ARBA" id="ARBA00022982"/>
    </source>
</evidence>
<dbReference type="NCBIfam" id="TIGR02181">
    <property type="entry name" value="GRX_bact"/>
    <property type="match status" value="1"/>
</dbReference>
<dbReference type="PANTHER" id="PTHR45694:SF18">
    <property type="entry name" value="GLUTAREDOXIN-1-RELATED"/>
    <property type="match status" value="1"/>
</dbReference>
<dbReference type="Pfam" id="PF00462">
    <property type="entry name" value="Glutaredoxin"/>
    <property type="match status" value="1"/>
</dbReference>
<keyword evidence="4 7" id="KW-0249">Electron transport</keyword>
<evidence type="ECO:0000259" key="8">
    <source>
        <dbReference type="Pfam" id="PF00462"/>
    </source>
</evidence>
<keyword evidence="6 7" id="KW-0676">Redox-active center</keyword>